<feature type="domain" description="SGNH hydrolase-type esterase" evidence="2">
    <location>
        <begin position="9"/>
        <end position="91"/>
    </location>
</feature>
<dbReference type="Pfam" id="PF14606">
    <property type="entry name" value="Lipase_GDSL_3"/>
    <property type="match status" value="1"/>
</dbReference>
<gene>
    <name evidence="3" type="ORF">PMLFYP103_01459</name>
</gene>
<reference evidence="3" key="1">
    <citation type="submission" date="2019-11" db="EMBL/GenBank/DDBJ databases">
        <authorList>
            <person name="Feng L."/>
        </authorList>
    </citation>
    <scope>NUCLEOTIDE SEQUENCE</scope>
    <source>
        <strain evidence="3">PmerdaeLFYP103</strain>
    </source>
</reference>
<dbReference type="InterPro" id="IPR036514">
    <property type="entry name" value="SGNH_hydro_sf"/>
</dbReference>
<dbReference type="SUPFAM" id="SSF52266">
    <property type="entry name" value="SGNH hydrolase"/>
    <property type="match status" value="2"/>
</dbReference>
<dbReference type="Gene3D" id="3.40.50.1110">
    <property type="entry name" value="SGNH hydrolase"/>
    <property type="match status" value="2"/>
</dbReference>
<dbReference type="EMBL" id="CACRUV010000019">
    <property type="protein sequence ID" value="VYU19698.1"/>
    <property type="molecule type" value="Genomic_DNA"/>
</dbReference>
<dbReference type="InterPro" id="IPR051532">
    <property type="entry name" value="Ester_Hydrolysis_Enzymes"/>
</dbReference>
<evidence type="ECO:0000313" key="3">
    <source>
        <dbReference type="EMBL" id="VYU19698.1"/>
    </source>
</evidence>
<proteinExistence type="predicted"/>
<organism evidence="3">
    <name type="scientific">Parabacteroides merdae</name>
    <dbReference type="NCBI Taxonomy" id="46503"/>
    <lineage>
        <taxon>Bacteria</taxon>
        <taxon>Pseudomonadati</taxon>
        <taxon>Bacteroidota</taxon>
        <taxon>Bacteroidia</taxon>
        <taxon>Bacteroidales</taxon>
        <taxon>Tannerellaceae</taxon>
        <taxon>Parabacteroides</taxon>
    </lineage>
</organism>
<protein>
    <recommendedName>
        <fullName evidence="1 2">SGNH hydrolase-type esterase domain-containing protein</fullName>
    </recommendedName>
</protein>
<accession>A0A6N3CX82</accession>
<evidence type="ECO:0000259" key="1">
    <source>
        <dbReference type="Pfam" id="PF13472"/>
    </source>
</evidence>
<sequence length="316" mass="36093">MVQDSILLPILLIEHGGYSNMYMDSIKYNEITQVNRASRKAYEQIQSEGIKDVYYLSREDLNIPSGGWVDYVHPSDFGMQQQAAAVERKVREILHIPLGSLTTTIPVTQRREPNMYEWQARHRAFLEQVRNHPPKAVILGNSITHYWGGEPEHRNKNGREAWEKVMRPAGFQNLGCGWDRIENVLWRVYHGELDGYKAGKVVLMIGTNNCGLNSDRDIVEGLRFLLSAIRQRQPEASVKVIGILPRRNQEQWVRNINFDIKEMVETEGYEFANPGTALLLQDGKIDESLFIGDGLHPNNRGYELIAGEIASSNKSF</sequence>
<dbReference type="GO" id="GO:0004622">
    <property type="term" value="F:phosphatidylcholine lysophospholipase activity"/>
    <property type="evidence" value="ECO:0007669"/>
    <property type="project" value="TreeGrafter"/>
</dbReference>
<dbReference type="PANTHER" id="PTHR30383">
    <property type="entry name" value="THIOESTERASE 1/PROTEASE 1/LYSOPHOSPHOLIPASE L1"/>
    <property type="match status" value="1"/>
</dbReference>
<feature type="domain" description="SGNH hydrolase-type esterase" evidence="1">
    <location>
        <begin position="139"/>
        <end position="304"/>
    </location>
</feature>
<dbReference type="AlphaFoldDB" id="A0A6N3CX82"/>
<dbReference type="PANTHER" id="PTHR30383:SF5">
    <property type="entry name" value="SGNH HYDROLASE-TYPE ESTERASE DOMAIN-CONTAINING PROTEIN"/>
    <property type="match status" value="1"/>
</dbReference>
<evidence type="ECO:0000259" key="2">
    <source>
        <dbReference type="Pfam" id="PF14606"/>
    </source>
</evidence>
<dbReference type="Pfam" id="PF13472">
    <property type="entry name" value="Lipase_GDSL_2"/>
    <property type="match status" value="1"/>
</dbReference>
<name>A0A6N3CX82_9BACT</name>
<dbReference type="InterPro" id="IPR013830">
    <property type="entry name" value="SGNH_hydro"/>
</dbReference>